<dbReference type="KEGG" id="mico:GDR74_01695"/>
<feature type="domain" description="Cadherin" evidence="5">
    <location>
        <begin position="346"/>
        <end position="434"/>
    </location>
</feature>
<comment type="subcellular location">
    <subcellularLocation>
        <location evidence="1">Membrane</location>
    </subcellularLocation>
</comment>
<evidence type="ECO:0000256" key="2">
    <source>
        <dbReference type="ARBA" id="ARBA00022737"/>
    </source>
</evidence>
<dbReference type="EMBL" id="CP045423">
    <property type="protein sequence ID" value="QFU15031.1"/>
    <property type="molecule type" value="Genomic_DNA"/>
</dbReference>
<dbReference type="PROSITE" id="PS50268">
    <property type="entry name" value="CADHERIN_2"/>
    <property type="match status" value="1"/>
</dbReference>
<evidence type="ECO:0000313" key="7">
    <source>
        <dbReference type="Proteomes" id="UP000325614"/>
    </source>
</evidence>
<dbReference type="PANTHER" id="PTHR24027">
    <property type="entry name" value="CADHERIN-23"/>
    <property type="match status" value="1"/>
</dbReference>
<dbReference type="InterPro" id="IPR011049">
    <property type="entry name" value="Serralysin-like_metalloprot_C"/>
</dbReference>
<dbReference type="InterPro" id="IPR002126">
    <property type="entry name" value="Cadherin-like_dom"/>
</dbReference>
<evidence type="ECO:0000256" key="3">
    <source>
        <dbReference type="ARBA" id="ARBA00022837"/>
    </source>
</evidence>
<keyword evidence="2" id="KW-0677">Repeat</keyword>
<dbReference type="GO" id="GO:0045296">
    <property type="term" value="F:cadherin binding"/>
    <property type="evidence" value="ECO:0007669"/>
    <property type="project" value="TreeGrafter"/>
</dbReference>
<dbReference type="PROSITE" id="PS00330">
    <property type="entry name" value="HEMOLYSIN_CALCIUM"/>
    <property type="match status" value="2"/>
</dbReference>
<dbReference type="GO" id="GO:0005509">
    <property type="term" value="F:calcium ion binding"/>
    <property type="evidence" value="ECO:0007669"/>
    <property type="project" value="InterPro"/>
</dbReference>
<dbReference type="InterPro" id="IPR015919">
    <property type="entry name" value="Cadherin-like_sf"/>
</dbReference>
<gene>
    <name evidence="6" type="ORF">GDR74_01695</name>
</gene>
<dbReference type="GO" id="GO:0016342">
    <property type="term" value="C:catenin complex"/>
    <property type="evidence" value="ECO:0007669"/>
    <property type="project" value="TreeGrafter"/>
</dbReference>
<name>A0A5P9JSF6_9HYPH</name>
<keyword evidence="4" id="KW-0472">Membrane</keyword>
<accession>A0A5P9JSF6</accession>
<dbReference type="Pfam" id="PF00353">
    <property type="entry name" value="HemolysinCabind"/>
    <property type="match status" value="2"/>
</dbReference>
<dbReference type="SUPFAM" id="SSF49313">
    <property type="entry name" value="Cadherin-like"/>
    <property type="match status" value="1"/>
</dbReference>
<dbReference type="GO" id="GO:0016477">
    <property type="term" value="P:cell migration"/>
    <property type="evidence" value="ECO:0007669"/>
    <property type="project" value="TreeGrafter"/>
</dbReference>
<organism evidence="6 7">
    <name type="scientific">Microvirga thermotolerans</name>
    <dbReference type="NCBI Taxonomy" id="2651334"/>
    <lineage>
        <taxon>Bacteria</taxon>
        <taxon>Pseudomonadati</taxon>
        <taxon>Pseudomonadota</taxon>
        <taxon>Alphaproteobacteria</taxon>
        <taxon>Hyphomicrobiales</taxon>
        <taxon>Methylobacteriaceae</taxon>
        <taxon>Microvirga</taxon>
    </lineage>
</organism>
<proteinExistence type="predicted"/>
<dbReference type="InterPro" id="IPR001343">
    <property type="entry name" value="Hemolysn_Ca-bd"/>
</dbReference>
<evidence type="ECO:0000256" key="1">
    <source>
        <dbReference type="ARBA" id="ARBA00004370"/>
    </source>
</evidence>
<sequence>MPVPDCFAPEFSMTDTVISADRTVSGANAFEFAADLDTLTVNPGIHVSATGAAGNGIHSTKVGNIVTVAERAEVTSQSEAGILLSGVTATGIGAHSLYVRANALVAGASVGAQLSGSYVTLDNSGEIRGRLGALVGSMNGHDNVVLQKGTIVGTFGDGLFVSGGGLIDNTGVIRGAGSGLTVGGNARIVTVNNSGQIVGTTGVGIDISATGAATINNSGRIEGGISFNGPGVSLYDGRTGVVTGEVYLGDGDDRAYGGAGTEIFKGAGGNDTIDGGGGNDIARFNDSRANYTIATNADGSVTIAHNLPNSDGADLLKNVRFAQFADQTVTLRNSAPANLALSATAVAEDLPAASIVASLSARDADGDAITYSLVADPSGRFRLDGNHLVLTGALDYESQRQHTVTVKAKDAYGGESVQSFTLEVIDTVETTPQSLTGTAAADALTGEAGGDTLLGLAGNDTLRGLAGNDRLSGGLGRDVLAGGAGRDVFVFDTKPGKTNLDRITDFNVAEDTIHLARKVFKGIAKKGVLAKGAFHAGAKAHDADDRVVYDKKTGALFYDADGTGSAAAVQIATLQKNLKMTEKDFYLV</sequence>
<keyword evidence="3" id="KW-0106">Calcium</keyword>
<dbReference type="SMART" id="SM00112">
    <property type="entry name" value="CA"/>
    <property type="match status" value="1"/>
</dbReference>
<evidence type="ECO:0000256" key="4">
    <source>
        <dbReference type="ARBA" id="ARBA00023136"/>
    </source>
</evidence>
<reference evidence="6 7" key="1">
    <citation type="submission" date="2019-10" db="EMBL/GenBank/DDBJ databases">
        <title>Isolation, Identification of Microvirga thermotolerans HR1, a novel thermophilic bacterium and Comparative Genomics of the genus Microvirga.</title>
        <authorList>
            <person name="Li J."/>
            <person name="Zhang W."/>
            <person name="Lin M."/>
            <person name="Wang J."/>
        </authorList>
    </citation>
    <scope>NUCLEOTIDE SEQUENCE [LARGE SCALE GENOMIC DNA]</scope>
    <source>
        <strain evidence="6 7">HR1</strain>
    </source>
</reference>
<dbReference type="InterPro" id="IPR018511">
    <property type="entry name" value="Hemolysin-typ_Ca-bd_CS"/>
</dbReference>
<dbReference type="AlphaFoldDB" id="A0A5P9JSF6"/>
<dbReference type="GO" id="GO:0007156">
    <property type="term" value="P:homophilic cell adhesion via plasma membrane adhesion molecules"/>
    <property type="evidence" value="ECO:0007669"/>
    <property type="project" value="InterPro"/>
</dbReference>
<dbReference type="PANTHER" id="PTHR24027:SF438">
    <property type="entry name" value="CADHERIN 23"/>
    <property type="match status" value="1"/>
</dbReference>
<dbReference type="PRINTS" id="PR00205">
    <property type="entry name" value="CADHERIN"/>
</dbReference>
<dbReference type="CDD" id="cd11304">
    <property type="entry name" value="Cadherin_repeat"/>
    <property type="match status" value="1"/>
</dbReference>
<protein>
    <recommendedName>
        <fullName evidence="5">Cadherin domain-containing protein</fullName>
    </recommendedName>
</protein>
<evidence type="ECO:0000259" key="5">
    <source>
        <dbReference type="PROSITE" id="PS50268"/>
    </source>
</evidence>
<dbReference type="PRINTS" id="PR00313">
    <property type="entry name" value="CABNDNGRPT"/>
</dbReference>
<dbReference type="Gene3D" id="2.150.10.10">
    <property type="entry name" value="Serralysin-like metalloprotease, C-terminal"/>
    <property type="match status" value="1"/>
</dbReference>
<dbReference type="SUPFAM" id="SSF51120">
    <property type="entry name" value="beta-Roll"/>
    <property type="match status" value="1"/>
</dbReference>
<evidence type="ECO:0000313" key="6">
    <source>
        <dbReference type="EMBL" id="QFU15031.1"/>
    </source>
</evidence>
<dbReference type="Pfam" id="PF00028">
    <property type="entry name" value="Cadherin"/>
    <property type="match status" value="1"/>
</dbReference>
<dbReference type="Gene3D" id="2.60.40.60">
    <property type="entry name" value="Cadherins"/>
    <property type="match status" value="1"/>
</dbReference>
<dbReference type="GO" id="GO:0008013">
    <property type="term" value="F:beta-catenin binding"/>
    <property type="evidence" value="ECO:0007669"/>
    <property type="project" value="TreeGrafter"/>
</dbReference>
<dbReference type="Proteomes" id="UP000325614">
    <property type="component" value="Chromosome"/>
</dbReference>
<keyword evidence="7" id="KW-1185">Reference proteome</keyword>
<dbReference type="InterPro" id="IPR039808">
    <property type="entry name" value="Cadherin"/>
</dbReference>